<dbReference type="PROSITE" id="PS00794">
    <property type="entry name" value="HPPK"/>
    <property type="match status" value="1"/>
</dbReference>
<protein>
    <submittedName>
        <fullName evidence="2">2-amino-4-hydroxy-6-hydroxymethyldihydropteridine diphosphokinase</fullName>
        <ecNumber evidence="2">2.7.6.3</ecNumber>
    </submittedName>
</protein>
<dbReference type="InterPro" id="IPR000550">
    <property type="entry name" value="Hppk"/>
</dbReference>
<dbReference type="NCBIfam" id="TIGR01498">
    <property type="entry name" value="folK"/>
    <property type="match status" value="1"/>
</dbReference>
<proteinExistence type="predicted"/>
<dbReference type="Proteomes" id="UP000774130">
    <property type="component" value="Unassembled WGS sequence"/>
</dbReference>
<dbReference type="CDD" id="cd00483">
    <property type="entry name" value="HPPK"/>
    <property type="match status" value="1"/>
</dbReference>
<evidence type="ECO:0000313" key="2">
    <source>
        <dbReference type="EMBL" id="MBV7391686.1"/>
    </source>
</evidence>
<comment type="caution">
    <text evidence="2">The sequence shown here is derived from an EMBL/GenBank/DDBJ whole genome shotgun (WGS) entry which is preliminary data.</text>
</comment>
<dbReference type="EMBL" id="JAHUZB010000005">
    <property type="protein sequence ID" value="MBV7391686.1"/>
    <property type="molecule type" value="Genomic_DNA"/>
</dbReference>
<dbReference type="Pfam" id="PF01288">
    <property type="entry name" value="HPPK"/>
    <property type="match status" value="1"/>
</dbReference>
<dbReference type="RefSeq" id="WP_218326893.1">
    <property type="nucleotide sequence ID" value="NZ_JAHUZB010000005.1"/>
</dbReference>
<dbReference type="PANTHER" id="PTHR43071:SF1">
    <property type="entry name" value="2-AMINO-4-HYDROXY-6-HYDROXYMETHYLDIHYDROPTERIDINE PYROPHOSPHOKINASE"/>
    <property type="match status" value="1"/>
</dbReference>
<dbReference type="EC" id="2.7.6.3" evidence="2"/>
<evidence type="ECO:0000313" key="3">
    <source>
        <dbReference type="Proteomes" id="UP000774130"/>
    </source>
</evidence>
<keyword evidence="2" id="KW-0808">Transferase</keyword>
<feature type="domain" description="7,8-dihydro-6-hydroxymethylpterin-pyrophosphokinase" evidence="1">
    <location>
        <begin position="87"/>
        <end position="98"/>
    </location>
</feature>
<accession>A0ABS6TFL8</accession>
<sequence>MLSYLAFGSNLGDSLATLKKGRTLLAERSDISLLASSKLYETKPYGDVVQDDFLNGAILVETSLTPEELLTAIHQVEADLGRQRMIHWGPRTLDIDILLYGDEKIDLPILKIPHVELTKRSFVLIPLKDIYREKNLLGEPIDYWINASGNQNEVKLSTKEW</sequence>
<keyword evidence="3" id="KW-1185">Reference proteome</keyword>
<dbReference type="GO" id="GO:0003848">
    <property type="term" value="F:2-amino-4-hydroxy-6-hydroxymethyldihydropteridine diphosphokinase activity"/>
    <property type="evidence" value="ECO:0007669"/>
    <property type="project" value="UniProtKB-EC"/>
</dbReference>
<gene>
    <name evidence="2" type="primary">folK</name>
    <name evidence="2" type="ORF">KUA55_13440</name>
</gene>
<organism evidence="2 3">
    <name type="scientific">Enterococcus alishanensis</name>
    <dbReference type="NCBI Taxonomy" id="1303817"/>
    <lineage>
        <taxon>Bacteria</taxon>
        <taxon>Bacillati</taxon>
        <taxon>Bacillota</taxon>
        <taxon>Bacilli</taxon>
        <taxon>Lactobacillales</taxon>
        <taxon>Enterococcaceae</taxon>
        <taxon>Enterococcus</taxon>
    </lineage>
</organism>
<reference evidence="2 3" key="1">
    <citation type="submission" date="2021-06" db="EMBL/GenBank/DDBJ databases">
        <title>Enterococcus alishanensis sp. nov., a novel lactic acid bacterium isolated from fresh coffee beans.</title>
        <authorList>
            <person name="Chen Y.-S."/>
        </authorList>
    </citation>
    <scope>NUCLEOTIDE SEQUENCE [LARGE SCALE GENOMIC DNA]</scope>
    <source>
        <strain evidence="2 3">ALS3</strain>
    </source>
</reference>
<evidence type="ECO:0000259" key="1">
    <source>
        <dbReference type="PROSITE" id="PS00794"/>
    </source>
</evidence>
<name>A0ABS6TFL8_9ENTE</name>
<dbReference type="PANTHER" id="PTHR43071">
    <property type="entry name" value="2-AMINO-4-HYDROXY-6-HYDROXYMETHYLDIHYDROPTERIDINE PYROPHOSPHOKINASE"/>
    <property type="match status" value="1"/>
</dbReference>